<comment type="caution">
    <text evidence="2">The sequence shown here is derived from an EMBL/GenBank/DDBJ whole genome shotgun (WGS) entry which is preliminary data.</text>
</comment>
<sequence length="200" mass="22112">MGRAGGAGGAGRADPANKLKRNVDGTGRRRVATGRRRRASCDTRDGPPSTANPALSPYFYVNRGACAGPAPLDRFSTFDGSTTRPVRQRARQLVGPGWRPTLARRRRLIIRAPRCEVTSTVRRTDTIVNNIGLKEFHAVFSLLSNNKATRHVAQMNIDVALQHEELLNAARRPQAGRRASVPTIVVKTYRKSDVKFMYHL</sequence>
<dbReference type="EMBL" id="BGZK01000092">
    <property type="protein sequence ID" value="GBP17947.1"/>
    <property type="molecule type" value="Genomic_DNA"/>
</dbReference>
<dbReference type="Proteomes" id="UP000299102">
    <property type="component" value="Unassembled WGS sequence"/>
</dbReference>
<name>A0A4C1TVA9_EUMVA</name>
<accession>A0A4C1TVA9</accession>
<feature type="compositionally biased region" description="Gly residues" evidence="1">
    <location>
        <begin position="1"/>
        <end position="11"/>
    </location>
</feature>
<feature type="region of interest" description="Disordered" evidence="1">
    <location>
        <begin position="1"/>
        <end position="54"/>
    </location>
</feature>
<evidence type="ECO:0000256" key="1">
    <source>
        <dbReference type="SAM" id="MobiDB-lite"/>
    </source>
</evidence>
<gene>
    <name evidence="2" type="ORF">EVAR_16889_1</name>
</gene>
<protein>
    <submittedName>
        <fullName evidence="2">Uncharacterized protein</fullName>
    </submittedName>
</protein>
<reference evidence="2 3" key="1">
    <citation type="journal article" date="2019" name="Commun. Biol.">
        <title>The bagworm genome reveals a unique fibroin gene that provides high tensile strength.</title>
        <authorList>
            <person name="Kono N."/>
            <person name="Nakamura H."/>
            <person name="Ohtoshi R."/>
            <person name="Tomita M."/>
            <person name="Numata K."/>
            <person name="Arakawa K."/>
        </authorList>
    </citation>
    <scope>NUCLEOTIDE SEQUENCE [LARGE SCALE GENOMIC DNA]</scope>
</reference>
<evidence type="ECO:0000313" key="2">
    <source>
        <dbReference type="EMBL" id="GBP17947.1"/>
    </source>
</evidence>
<proteinExistence type="predicted"/>
<dbReference type="AlphaFoldDB" id="A0A4C1TVA9"/>
<evidence type="ECO:0000313" key="3">
    <source>
        <dbReference type="Proteomes" id="UP000299102"/>
    </source>
</evidence>
<keyword evidence="3" id="KW-1185">Reference proteome</keyword>
<feature type="compositionally biased region" description="Basic residues" evidence="1">
    <location>
        <begin position="28"/>
        <end position="38"/>
    </location>
</feature>
<feature type="compositionally biased region" description="Basic and acidic residues" evidence="1">
    <location>
        <begin position="15"/>
        <end position="27"/>
    </location>
</feature>
<organism evidence="2 3">
    <name type="scientific">Eumeta variegata</name>
    <name type="common">Bagworm moth</name>
    <name type="synonym">Eumeta japonica</name>
    <dbReference type="NCBI Taxonomy" id="151549"/>
    <lineage>
        <taxon>Eukaryota</taxon>
        <taxon>Metazoa</taxon>
        <taxon>Ecdysozoa</taxon>
        <taxon>Arthropoda</taxon>
        <taxon>Hexapoda</taxon>
        <taxon>Insecta</taxon>
        <taxon>Pterygota</taxon>
        <taxon>Neoptera</taxon>
        <taxon>Endopterygota</taxon>
        <taxon>Lepidoptera</taxon>
        <taxon>Glossata</taxon>
        <taxon>Ditrysia</taxon>
        <taxon>Tineoidea</taxon>
        <taxon>Psychidae</taxon>
        <taxon>Oiketicinae</taxon>
        <taxon>Eumeta</taxon>
    </lineage>
</organism>